<accession>A0AAV4AME2</accession>
<dbReference type="Proteomes" id="UP000735302">
    <property type="component" value="Unassembled WGS sequence"/>
</dbReference>
<evidence type="ECO:0000313" key="1">
    <source>
        <dbReference type="EMBL" id="GFO08437.1"/>
    </source>
</evidence>
<name>A0AAV4AME2_9GAST</name>
<evidence type="ECO:0008006" key="3">
    <source>
        <dbReference type="Google" id="ProtNLM"/>
    </source>
</evidence>
<reference evidence="1 2" key="1">
    <citation type="journal article" date="2021" name="Elife">
        <title>Chloroplast acquisition without the gene transfer in kleptoplastic sea slugs, Plakobranchus ocellatus.</title>
        <authorList>
            <person name="Maeda T."/>
            <person name="Takahashi S."/>
            <person name="Yoshida T."/>
            <person name="Shimamura S."/>
            <person name="Takaki Y."/>
            <person name="Nagai Y."/>
            <person name="Toyoda A."/>
            <person name="Suzuki Y."/>
            <person name="Arimoto A."/>
            <person name="Ishii H."/>
            <person name="Satoh N."/>
            <person name="Nishiyama T."/>
            <person name="Hasebe M."/>
            <person name="Maruyama T."/>
            <person name="Minagawa J."/>
            <person name="Obokata J."/>
            <person name="Shigenobu S."/>
        </authorList>
    </citation>
    <scope>NUCLEOTIDE SEQUENCE [LARGE SCALE GENOMIC DNA]</scope>
</reference>
<dbReference type="EMBL" id="BLXT01003952">
    <property type="protein sequence ID" value="GFO08437.1"/>
    <property type="molecule type" value="Genomic_DNA"/>
</dbReference>
<keyword evidence="2" id="KW-1185">Reference proteome</keyword>
<sequence>MNGHFVRGKTPRHGRRVERMNEICTAGFTGNGGGLSRWLKRNLDTRVRRSQHQTLAINSVARSVYSKLHFMTTSADKEWPVPVVRSKAAASASDHPRVQSR</sequence>
<protein>
    <recommendedName>
        <fullName evidence="3">Transposase</fullName>
    </recommendedName>
</protein>
<organism evidence="1 2">
    <name type="scientific">Plakobranchus ocellatus</name>
    <dbReference type="NCBI Taxonomy" id="259542"/>
    <lineage>
        <taxon>Eukaryota</taxon>
        <taxon>Metazoa</taxon>
        <taxon>Spiralia</taxon>
        <taxon>Lophotrochozoa</taxon>
        <taxon>Mollusca</taxon>
        <taxon>Gastropoda</taxon>
        <taxon>Heterobranchia</taxon>
        <taxon>Euthyneura</taxon>
        <taxon>Panpulmonata</taxon>
        <taxon>Sacoglossa</taxon>
        <taxon>Placobranchoidea</taxon>
        <taxon>Plakobranchidae</taxon>
        <taxon>Plakobranchus</taxon>
    </lineage>
</organism>
<evidence type="ECO:0000313" key="2">
    <source>
        <dbReference type="Proteomes" id="UP000735302"/>
    </source>
</evidence>
<proteinExistence type="predicted"/>
<gene>
    <name evidence="1" type="ORF">PoB_003494200</name>
</gene>
<comment type="caution">
    <text evidence="1">The sequence shown here is derived from an EMBL/GenBank/DDBJ whole genome shotgun (WGS) entry which is preliminary data.</text>
</comment>
<dbReference type="AlphaFoldDB" id="A0AAV4AME2"/>